<dbReference type="GO" id="GO:0005829">
    <property type="term" value="C:cytosol"/>
    <property type="evidence" value="ECO:0007669"/>
    <property type="project" value="TreeGrafter"/>
</dbReference>
<gene>
    <name evidence="3" type="ORF">CXY01_03650</name>
</gene>
<dbReference type="SMART" id="SM00530">
    <property type="entry name" value="HTH_XRE"/>
    <property type="match status" value="1"/>
</dbReference>
<reference evidence="3 4" key="1">
    <citation type="submission" date="2019-07" db="EMBL/GenBank/DDBJ databases">
        <title>Whole genome shotgun sequence of Cellulomonas xylanilytica NBRC 101102.</title>
        <authorList>
            <person name="Hosoyama A."/>
            <person name="Uohara A."/>
            <person name="Ohji S."/>
            <person name="Ichikawa N."/>
        </authorList>
    </citation>
    <scope>NUCLEOTIDE SEQUENCE [LARGE SCALE GENOMIC DNA]</scope>
    <source>
        <strain evidence="3 4">NBRC 101102</strain>
    </source>
</reference>
<dbReference type="Proteomes" id="UP000321118">
    <property type="component" value="Unassembled WGS sequence"/>
</dbReference>
<accession>A0A510V3Z9</accession>
<comment type="caution">
    <text evidence="3">The sequence shown here is derived from an EMBL/GenBank/DDBJ whole genome shotgun (WGS) entry which is preliminary data.</text>
</comment>
<dbReference type="AlphaFoldDB" id="A0A510V3Z9"/>
<dbReference type="InterPro" id="IPR010982">
    <property type="entry name" value="Lambda_DNA-bd_dom_sf"/>
</dbReference>
<evidence type="ECO:0000256" key="1">
    <source>
        <dbReference type="ARBA" id="ARBA00023125"/>
    </source>
</evidence>
<protein>
    <recommendedName>
        <fullName evidence="2">HTH cro/C1-type domain-containing protein</fullName>
    </recommendedName>
</protein>
<proteinExistence type="predicted"/>
<dbReference type="GO" id="GO:0003677">
    <property type="term" value="F:DNA binding"/>
    <property type="evidence" value="ECO:0007669"/>
    <property type="project" value="UniProtKB-KW"/>
</dbReference>
<dbReference type="PROSITE" id="PS50943">
    <property type="entry name" value="HTH_CROC1"/>
    <property type="match status" value="1"/>
</dbReference>
<dbReference type="PANTHER" id="PTHR46797:SF1">
    <property type="entry name" value="METHYLPHOSPHONATE SYNTHASE"/>
    <property type="match status" value="1"/>
</dbReference>
<keyword evidence="4" id="KW-1185">Reference proteome</keyword>
<evidence type="ECO:0000313" key="4">
    <source>
        <dbReference type="Proteomes" id="UP000321118"/>
    </source>
</evidence>
<dbReference type="SUPFAM" id="SSF47413">
    <property type="entry name" value="lambda repressor-like DNA-binding domains"/>
    <property type="match status" value="1"/>
</dbReference>
<feature type="domain" description="HTH cro/C1-type" evidence="2">
    <location>
        <begin position="33"/>
        <end position="87"/>
    </location>
</feature>
<dbReference type="CDD" id="cd00093">
    <property type="entry name" value="HTH_XRE"/>
    <property type="match status" value="1"/>
</dbReference>
<evidence type="ECO:0000313" key="3">
    <source>
        <dbReference type="EMBL" id="GEK19845.1"/>
    </source>
</evidence>
<dbReference type="InterPro" id="IPR001387">
    <property type="entry name" value="Cro/C1-type_HTH"/>
</dbReference>
<dbReference type="InterPro" id="IPR050807">
    <property type="entry name" value="TransReg_Diox_bact_type"/>
</dbReference>
<dbReference type="GO" id="GO:0003700">
    <property type="term" value="F:DNA-binding transcription factor activity"/>
    <property type="evidence" value="ECO:0007669"/>
    <property type="project" value="TreeGrafter"/>
</dbReference>
<keyword evidence="1" id="KW-0238">DNA-binding</keyword>
<dbReference type="Pfam" id="PF01381">
    <property type="entry name" value="HTH_3"/>
    <property type="match status" value="1"/>
</dbReference>
<dbReference type="EMBL" id="BJUB01000001">
    <property type="protein sequence ID" value="GEK19845.1"/>
    <property type="molecule type" value="Genomic_DNA"/>
</dbReference>
<name>A0A510V3Z9_9CELL</name>
<dbReference type="RefSeq" id="WP_186813257.1">
    <property type="nucleotide sequence ID" value="NZ_BJUB01000001.1"/>
</dbReference>
<dbReference type="PANTHER" id="PTHR46797">
    <property type="entry name" value="HTH-TYPE TRANSCRIPTIONAL REGULATOR"/>
    <property type="match status" value="1"/>
</dbReference>
<organism evidence="3 4">
    <name type="scientific">Cellulomonas xylanilytica</name>
    <dbReference type="NCBI Taxonomy" id="233583"/>
    <lineage>
        <taxon>Bacteria</taxon>
        <taxon>Bacillati</taxon>
        <taxon>Actinomycetota</taxon>
        <taxon>Actinomycetes</taxon>
        <taxon>Micrococcales</taxon>
        <taxon>Cellulomonadaceae</taxon>
        <taxon>Cellulomonas</taxon>
    </lineage>
</organism>
<dbReference type="Gene3D" id="1.10.260.40">
    <property type="entry name" value="lambda repressor-like DNA-binding domains"/>
    <property type="match status" value="1"/>
</dbReference>
<sequence>MATDAPRPVIDLPTDPREPAVAGSEMLLLGRRIRHARTEKGLTLDELGQLVGSTASQLSLVENGRREPRLSLLQSLAAALGTTTTDLLDAAPPSRRAALEIDLDRAQGTATYAALGLPTVRPAKNLSTEALEALVGLHRELARRDDAAIATPEEARRATTALRLWMRERNNHLPEIETAAEDLVRRAGYSTGALTHSAVASMAADLGFTLIHVDDLPHSTRTVTDLANGRIYLPPASIPGGHGLRSLALQAIAHRVLAHSTPRSYADFLRQRVEITYFAAACLMPRTAAVAHLSAAKRRKELAVEDFRDSFGVTHEAAAQRLTNLLTEHLDIRLHFLRVGDDGTLFKGYSNDAVRFPTDGTGAIEGQVVCREWAARSAFTRRDRATEYYQYTDTPEGTFWCTTQTGSTSAGGFSITVGVPFGAAKWFRGRDTTRRRESRCPDPTCCRQPDPSLAARWAPHAWPSAAVHAHVLSPLPTGAFPGVEDAEVYAFLDRHAPR</sequence>
<evidence type="ECO:0000259" key="2">
    <source>
        <dbReference type="PROSITE" id="PS50943"/>
    </source>
</evidence>